<evidence type="ECO:0000259" key="4">
    <source>
        <dbReference type="Pfam" id="PF00700"/>
    </source>
</evidence>
<comment type="caution">
    <text evidence="5">The sequence shown here is derived from an EMBL/GenBank/DDBJ whole genome shotgun (WGS) entry which is preliminary data.</text>
</comment>
<sequence>MKAEGKTDTQIATAKTTIINKKATVDDKLTELKRTGTAADAKAALDEAVKGLKGALEAYNATQTDSAKDVSAANLAALAQDDYFTGLENVAASGVYTNISGDTGVTNAMKAVSDAMSAWNGTGYASGASATNLSKSGSDAAAGSAEKAQYDYDTALADYRTNGGKAHLLTGSQVGYAASDDAVYTASGQKAITVTANTAGIGGQISGFNISITDSQGNVKKSANAALDAFGETIRAQNKSDDNAISLQVGASANQSIKVGLTDMRAEALGLQGADGTKLNISTQTKANAAINVLDNAIQKALDQQTTIGSVESRLEYTSSNLTTASENVQASESTIRDADMAKEMMQYTKNNVLLQAAQSMLAQANQSSSNVLSLLQ</sequence>
<dbReference type="PANTHER" id="PTHR42792">
    <property type="entry name" value="FLAGELLIN"/>
    <property type="match status" value="1"/>
</dbReference>
<evidence type="ECO:0000256" key="1">
    <source>
        <dbReference type="ARBA" id="ARBA00004365"/>
    </source>
</evidence>
<gene>
    <name evidence="5" type="ORF">FYJ84_00405</name>
</gene>
<feature type="domain" description="Flagellin C-terminal" evidence="4">
    <location>
        <begin position="292"/>
        <end position="376"/>
    </location>
</feature>
<keyword evidence="6" id="KW-1185">Reference proteome</keyword>
<keyword evidence="5" id="KW-0966">Cell projection</keyword>
<dbReference type="Gene3D" id="1.20.1330.10">
    <property type="entry name" value="f41 fragment of flagellin, N-terminal domain"/>
    <property type="match status" value="1"/>
</dbReference>
<dbReference type="AlphaFoldDB" id="A0A6I2UCS3"/>
<dbReference type="InterPro" id="IPR046358">
    <property type="entry name" value="Flagellin_C"/>
</dbReference>
<reference evidence="5 6" key="1">
    <citation type="submission" date="2019-08" db="EMBL/GenBank/DDBJ databases">
        <title>In-depth cultivation of the pig gut microbiome towards novel bacterial diversity and tailored functional studies.</title>
        <authorList>
            <person name="Wylensek D."/>
            <person name="Hitch T.C.A."/>
            <person name="Clavel T."/>
        </authorList>
    </citation>
    <scope>NUCLEOTIDE SEQUENCE [LARGE SCALE GENOMIC DNA]</scope>
    <source>
        <strain evidence="5 6">WCA-693-APC-5D-A</strain>
    </source>
</reference>
<evidence type="ECO:0000313" key="6">
    <source>
        <dbReference type="Proteomes" id="UP000433181"/>
    </source>
</evidence>
<dbReference type="InterPro" id="IPR001492">
    <property type="entry name" value="Flagellin"/>
</dbReference>
<keyword evidence="5" id="KW-0969">Cilium</keyword>
<keyword evidence="5" id="KW-0282">Flagellum</keyword>
<dbReference type="Gene3D" id="6.10.10.10">
    <property type="entry name" value="Flagellar export chaperone, C-terminal domain"/>
    <property type="match status" value="1"/>
</dbReference>
<dbReference type="GO" id="GO:0009288">
    <property type="term" value="C:bacterial-type flagellum"/>
    <property type="evidence" value="ECO:0007669"/>
    <property type="project" value="UniProtKB-SubCell"/>
</dbReference>
<dbReference type="SUPFAM" id="SSF64518">
    <property type="entry name" value="Phase 1 flagellin"/>
    <property type="match status" value="1"/>
</dbReference>
<evidence type="ECO:0000256" key="3">
    <source>
        <dbReference type="ARBA" id="ARBA00023143"/>
    </source>
</evidence>
<comment type="subcellular location">
    <subcellularLocation>
        <location evidence="1">Bacterial flagellum</location>
    </subcellularLocation>
</comment>
<dbReference type="InterPro" id="IPR042187">
    <property type="entry name" value="Flagellin_C_sub2"/>
</dbReference>
<comment type="similarity">
    <text evidence="2">Belongs to the bacterial flagellin family.</text>
</comment>
<dbReference type="GO" id="GO:0005198">
    <property type="term" value="F:structural molecule activity"/>
    <property type="evidence" value="ECO:0007669"/>
    <property type="project" value="InterPro"/>
</dbReference>
<evidence type="ECO:0000313" key="5">
    <source>
        <dbReference type="EMBL" id="MSU07464.1"/>
    </source>
</evidence>
<keyword evidence="3" id="KW-0975">Bacterial flagellum</keyword>
<dbReference type="PANTHER" id="PTHR42792:SF2">
    <property type="entry name" value="FLAGELLIN"/>
    <property type="match status" value="1"/>
</dbReference>
<dbReference type="EMBL" id="VUNR01000001">
    <property type="protein sequence ID" value="MSU07464.1"/>
    <property type="molecule type" value="Genomic_DNA"/>
</dbReference>
<protein>
    <submittedName>
        <fullName evidence="5">Flagellin</fullName>
    </submittedName>
</protein>
<accession>A0A6I2UCS3</accession>
<dbReference type="Proteomes" id="UP000433181">
    <property type="component" value="Unassembled WGS sequence"/>
</dbReference>
<evidence type="ECO:0000256" key="2">
    <source>
        <dbReference type="ARBA" id="ARBA00005709"/>
    </source>
</evidence>
<dbReference type="Pfam" id="PF00700">
    <property type="entry name" value="Flagellin_C"/>
    <property type="match status" value="1"/>
</dbReference>
<organism evidence="5 6">
    <name type="scientific">Anaerovibrio slackiae</name>
    <dbReference type="NCBI Taxonomy" id="2652309"/>
    <lineage>
        <taxon>Bacteria</taxon>
        <taxon>Bacillati</taxon>
        <taxon>Bacillota</taxon>
        <taxon>Negativicutes</taxon>
        <taxon>Selenomonadales</taxon>
        <taxon>Selenomonadaceae</taxon>
        <taxon>Anaerovibrio</taxon>
    </lineage>
</organism>
<name>A0A6I2UCS3_9FIRM</name>
<proteinExistence type="inferred from homology"/>